<proteinExistence type="predicted"/>
<accession>A0ACC6RKA3</accession>
<dbReference type="Proteomes" id="UP001392318">
    <property type="component" value="Unassembled WGS sequence"/>
</dbReference>
<organism evidence="1 2">
    <name type="scientific">Paraburkholderia unamae</name>
    <dbReference type="NCBI Taxonomy" id="219649"/>
    <lineage>
        <taxon>Bacteria</taxon>
        <taxon>Pseudomonadati</taxon>
        <taxon>Pseudomonadota</taxon>
        <taxon>Betaproteobacteria</taxon>
        <taxon>Burkholderiales</taxon>
        <taxon>Burkholderiaceae</taxon>
        <taxon>Paraburkholderia</taxon>
    </lineage>
</organism>
<reference evidence="1" key="1">
    <citation type="submission" date="2024-01" db="EMBL/GenBank/DDBJ databases">
        <title>The diversity of rhizobia nodulating Mimosa spp. in eleven states of Brazil covering several biomes is determined by host plant, location, and edaphic factors.</title>
        <authorList>
            <person name="Rouws L."/>
            <person name="Barauna A."/>
            <person name="Beukes C."/>
            <person name="De Faria S.M."/>
            <person name="Gross E."/>
            <person name="Dos Reis Junior F.B."/>
            <person name="Simon M."/>
            <person name="Maluk M."/>
            <person name="Odee D.W."/>
            <person name="Kenicer G."/>
            <person name="Young J.P.W."/>
            <person name="Reis V.M."/>
            <person name="Zilli J."/>
            <person name="James E.K."/>
        </authorList>
    </citation>
    <scope>NUCLEOTIDE SEQUENCE</scope>
    <source>
        <strain evidence="1">JPY452</strain>
    </source>
</reference>
<evidence type="ECO:0000313" key="1">
    <source>
        <dbReference type="EMBL" id="MEM5402062.1"/>
    </source>
</evidence>
<protein>
    <submittedName>
        <fullName evidence="1">Cysteine hydrolase</fullName>
    </submittedName>
</protein>
<keyword evidence="1" id="KW-0378">Hydrolase</keyword>
<keyword evidence="2" id="KW-1185">Reference proteome</keyword>
<name>A0ACC6RKA3_9BURK</name>
<sequence length="282" mass="30176">MQALGDKVSLPSVNRPSGKRSSRLLPALQRCECAKSNRKARSSGIEKLARAPYRRRAVGEPSHAGYLGESMDNVRSMLCALLFALPFCGTAQADIIASWKSVQTPAPPELKTFAITDPAHTALLLLDFDTSTCNSKERPTCAASLPYVADLLKKSREANLMIVYSLTSTGTLAAVPPEIAAKGDEKVVQSGVDKFFNTELETALKFRGIQTVIVTGTMAHGAVLYTASEAALRGFKVVVPTDGMSSKDPFGELSAVWILANAPGSVSRNVTLTRSGMIKFPQ</sequence>
<gene>
    <name evidence="1" type="ORF">VSR83_18490</name>
</gene>
<comment type="caution">
    <text evidence="1">The sequence shown here is derived from an EMBL/GenBank/DDBJ whole genome shotgun (WGS) entry which is preliminary data.</text>
</comment>
<evidence type="ECO:0000313" key="2">
    <source>
        <dbReference type="Proteomes" id="UP001392318"/>
    </source>
</evidence>
<dbReference type="EMBL" id="JAYMRU010000013">
    <property type="protein sequence ID" value="MEM5402062.1"/>
    <property type="molecule type" value="Genomic_DNA"/>
</dbReference>